<reference evidence="2 3" key="1">
    <citation type="submission" date="2022-05" db="EMBL/GenBank/DDBJ databases">
        <authorList>
            <consortium name="Genoscope - CEA"/>
            <person name="William W."/>
        </authorList>
    </citation>
    <scope>NUCLEOTIDE SEQUENCE [LARGE SCALE GENOMIC DNA]</scope>
</reference>
<evidence type="ECO:0000256" key="1">
    <source>
        <dbReference type="SAM" id="SignalP"/>
    </source>
</evidence>
<proteinExistence type="predicted"/>
<organism evidence="2 3">
    <name type="scientific">Porites lobata</name>
    <dbReference type="NCBI Taxonomy" id="104759"/>
    <lineage>
        <taxon>Eukaryota</taxon>
        <taxon>Metazoa</taxon>
        <taxon>Cnidaria</taxon>
        <taxon>Anthozoa</taxon>
        <taxon>Hexacorallia</taxon>
        <taxon>Scleractinia</taxon>
        <taxon>Fungiina</taxon>
        <taxon>Poritidae</taxon>
        <taxon>Porites</taxon>
    </lineage>
</organism>
<dbReference type="Proteomes" id="UP001159405">
    <property type="component" value="Unassembled WGS sequence"/>
</dbReference>
<keyword evidence="1" id="KW-0732">Signal</keyword>
<dbReference type="Gene3D" id="3.90.70.50">
    <property type="entry name" value="Peptidase C10, streptopain"/>
    <property type="match status" value="1"/>
</dbReference>
<comment type="caution">
    <text evidence="2">The sequence shown here is derived from an EMBL/GenBank/DDBJ whole genome shotgun (WGS) entry which is preliminary data.</text>
</comment>
<evidence type="ECO:0000313" key="3">
    <source>
        <dbReference type="Proteomes" id="UP001159405"/>
    </source>
</evidence>
<accession>A0ABN8RFY6</accession>
<feature type="chain" id="PRO_5046532185" evidence="1">
    <location>
        <begin position="23"/>
        <end position="570"/>
    </location>
</feature>
<feature type="signal peptide" evidence="1">
    <location>
        <begin position="1"/>
        <end position="22"/>
    </location>
</feature>
<gene>
    <name evidence="2" type="ORF">PLOB_00019946</name>
</gene>
<name>A0ABN8RFY6_9CNID</name>
<protein>
    <submittedName>
        <fullName evidence="2">Uncharacterized protein</fullName>
    </submittedName>
</protein>
<sequence length="570" mass="65019">MDIPRLIAALLLVSMVTQPSLSALLSYEAQDTVLDLMTEKGFSGLVTTNLLKKDGPRPIYRKDLGTNHIAYYEILSGDGKEFYLLSAGSKTGDNRFVESGEINATAQQYRPTDALNIQARKNGQSCYRHYRLSQAGLYMCEDQRGTPVAATYNWTSNAPINTSQWKSLAGMVKLSLVDFNKEWKELSYEVGEEGEWGSLKYTQNVKKEERYGEDVLEAGSKARVSLGLRSQSKVSPRILFSGTGGKKSDLASAEWQKRLCQVLRNVCTGRDLTVVNSQLFFVARNGINYFELAIHQDHLTVQKVLMNTDVSFRIQVTLADGTVVEKRFGIETNYTSRTKRWSSWSYWSIYSPHLFPNYNQHRCCGCYSGCGPVAWAQIFAYYDRLAHLSSSYGYNKKLYQGFYGVSGSSAYQPPGYTPRYYVENIRAQVDTFCLFGGGATTHWDMTDSKLWNWYLARQSPLGGSLSSYTSWWSSLPGIYRPWIRNSAINAVKARYPAIVGIWVGSSQHYAVATRYRSRYKKWRICFWFFGWHCGPWIYRYDHEWYLHMGWGGSGNTWRKAKAFSAFVARK</sequence>
<evidence type="ECO:0000313" key="2">
    <source>
        <dbReference type="EMBL" id="CAH3177818.1"/>
    </source>
</evidence>
<dbReference type="EMBL" id="CALNXK010000230">
    <property type="protein sequence ID" value="CAH3177818.1"/>
    <property type="molecule type" value="Genomic_DNA"/>
</dbReference>
<dbReference type="InterPro" id="IPR044934">
    <property type="entry name" value="Streptopain_sf"/>
</dbReference>
<keyword evidence="3" id="KW-1185">Reference proteome</keyword>